<dbReference type="eggNOG" id="KOG2851">
    <property type="taxonomic scope" value="Eukaryota"/>
</dbReference>
<proteinExistence type="inferred from homology"/>
<evidence type="ECO:0000256" key="2">
    <source>
        <dbReference type="RuleBase" id="RU003514"/>
    </source>
</evidence>
<dbReference type="Proteomes" id="UP000026962">
    <property type="component" value="Chromosome 7"/>
</dbReference>
<keyword evidence="3" id="KW-1133">Transmembrane helix</keyword>
<comment type="similarity">
    <text evidence="1 2">Belongs to the eukaryotic-type primase small subunit family.</text>
</comment>
<dbReference type="GO" id="GO:0000428">
    <property type="term" value="C:DNA-directed RNA polymerase complex"/>
    <property type="evidence" value="ECO:0007669"/>
    <property type="project" value="UniProtKB-KW"/>
</dbReference>
<name>A0A0E0LJS1_ORYPU</name>
<reference evidence="4" key="2">
    <citation type="submission" date="2018-05" db="EMBL/GenBank/DDBJ databases">
        <title>OpunRS2 (Oryza punctata Reference Sequence Version 2).</title>
        <authorList>
            <person name="Zhang J."/>
            <person name="Kudrna D."/>
            <person name="Lee S."/>
            <person name="Talag J."/>
            <person name="Welchert J."/>
            <person name="Wing R.A."/>
        </authorList>
    </citation>
    <scope>NUCLEOTIDE SEQUENCE [LARGE SCALE GENOMIC DNA]</scope>
</reference>
<reference evidence="4" key="1">
    <citation type="submission" date="2015-04" db="UniProtKB">
        <authorList>
            <consortium name="EnsemblPlants"/>
        </authorList>
    </citation>
    <scope>IDENTIFICATION</scope>
</reference>
<dbReference type="GO" id="GO:0003899">
    <property type="term" value="F:DNA-directed RNA polymerase activity"/>
    <property type="evidence" value="ECO:0007669"/>
    <property type="project" value="InterPro"/>
</dbReference>
<dbReference type="AlphaFoldDB" id="A0A0E0LJS1"/>
<dbReference type="HOGENOM" id="CLU_028288_3_0_1"/>
<evidence type="ECO:0000256" key="1">
    <source>
        <dbReference type="ARBA" id="ARBA00009762"/>
    </source>
</evidence>
<evidence type="ECO:0000313" key="5">
    <source>
        <dbReference type="Proteomes" id="UP000026962"/>
    </source>
</evidence>
<keyword evidence="2" id="KW-0639">Primosome</keyword>
<dbReference type="InterPro" id="IPR002755">
    <property type="entry name" value="DNA_primase_S"/>
</dbReference>
<dbReference type="Gramene" id="OPUNC07G10640.2">
    <property type="protein sequence ID" value="OPUNC07G10640.2"/>
    <property type="gene ID" value="OPUNC07G10640"/>
</dbReference>
<dbReference type="EC" id="2.7.7.-" evidence="2"/>
<sequence>MGATRVAEGGGGRVGGVHSARGGEAVAVVLERLSKRAAKTSISRARKWHNPLGTASMADRVVLRPRPNNTMAREDEKADAMEIDGQHQQVATTAVPDGFNADYLRIYYGKLFPRVDFFKWLSYGNDGKHPGCDQSYVGRREFSFTLENDIYLRFQSFDSVAEMENSIKEKCPFKIDIGPVYSVDPAKRHAYAQSGNNVFVPVERELIFDIMILVSITYCGYIVVVVVSIAGLNNEQRAAIADYFRVYKVGGENTMKKVSLTGAVLHPFLARSYTDVLKGFFEDKLLLSQQLFASEERYQKILDLIPDENVASELHDKWQGNRRSSISKEDANATRWEQLKSTLQSGKHKGLRRCIEEIVFSYTYPRLDMEVSKHMNHLLKAPFCIHPKTGRVCVPIDPDNCDDFDPTTVPTLSQDIVSATIAESLQGGIRKLIQCKAPAVQEYLDLDSYKSPKRMIVKCFTPS</sequence>
<dbReference type="Gene3D" id="3.90.920.10">
    <property type="entry name" value="DNA primase, PRIM domain"/>
    <property type="match status" value="2"/>
</dbReference>
<protein>
    <recommendedName>
        <fullName evidence="2">DNA primase</fullName>
        <ecNumber evidence="2">2.7.7.-</ecNumber>
    </recommendedName>
</protein>
<dbReference type="Pfam" id="PF01896">
    <property type="entry name" value="DNA_primase_S"/>
    <property type="match status" value="1"/>
</dbReference>
<keyword evidence="3" id="KW-0472">Membrane</keyword>
<keyword evidence="2" id="KW-0240">DNA-directed RNA polymerase</keyword>
<dbReference type="STRING" id="4537.A0A0E0LJS1"/>
<organism evidence="4">
    <name type="scientific">Oryza punctata</name>
    <name type="common">Red rice</name>
    <dbReference type="NCBI Taxonomy" id="4537"/>
    <lineage>
        <taxon>Eukaryota</taxon>
        <taxon>Viridiplantae</taxon>
        <taxon>Streptophyta</taxon>
        <taxon>Embryophyta</taxon>
        <taxon>Tracheophyta</taxon>
        <taxon>Spermatophyta</taxon>
        <taxon>Magnoliopsida</taxon>
        <taxon>Liliopsida</taxon>
        <taxon>Poales</taxon>
        <taxon>Poaceae</taxon>
        <taxon>BOP clade</taxon>
        <taxon>Oryzoideae</taxon>
        <taxon>Oryzeae</taxon>
        <taxon>Oryzinae</taxon>
        <taxon>Oryza</taxon>
    </lineage>
</organism>
<dbReference type="SUPFAM" id="SSF56747">
    <property type="entry name" value="Prim-pol domain"/>
    <property type="match status" value="1"/>
</dbReference>
<dbReference type="EnsemblPlants" id="OPUNC07G10640.2">
    <property type="protein sequence ID" value="OPUNC07G10640.2"/>
    <property type="gene ID" value="OPUNC07G10640"/>
</dbReference>
<feature type="transmembrane region" description="Helical" evidence="3">
    <location>
        <begin position="206"/>
        <end position="232"/>
    </location>
</feature>
<evidence type="ECO:0000313" key="4">
    <source>
        <dbReference type="EnsemblPlants" id="OPUNC07G10640.2"/>
    </source>
</evidence>
<accession>A0A0E0LJS1</accession>
<keyword evidence="5" id="KW-1185">Reference proteome</keyword>
<keyword evidence="2" id="KW-0804">Transcription</keyword>
<dbReference type="GO" id="GO:0006269">
    <property type="term" value="P:DNA replication, synthesis of primer"/>
    <property type="evidence" value="ECO:0007669"/>
    <property type="project" value="UniProtKB-KW"/>
</dbReference>
<keyword evidence="2" id="KW-0808">Transferase</keyword>
<keyword evidence="3" id="KW-0812">Transmembrane</keyword>
<keyword evidence="2" id="KW-0235">DNA replication</keyword>
<dbReference type="PANTHER" id="PTHR10536">
    <property type="entry name" value="DNA PRIMASE SMALL SUBUNIT"/>
    <property type="match status" value="1"/>
</dbReference>
<evidence type="ECO:0000256" key="3">
    <source>
        <dbReference type="SAM" id="Phobius"/>
    </source>
</evidence>